<dbReference type="PANTHER" id="PTHR12289:SF41">
    <property type="entry name" value="FAILED AXON CONNECTIONS-RELATED"/>
    <property type="match status" value="1"/>
</dbReference>
<evidence type="ECO:0000256" key="4">
    <source>
        <dbReference type="ARBA" id="ARBA00022927"/>
    </source>
</evidence>
<keyword evidence="2" id="KW-0813">Transport</keyword>
<dbReference type="Pfam" id="PF10568">
    <property type="entry name" value="Tom37"/>
    <property type="match status" value="1"/>
</dbReference>
<proteinExistence type="predicted"/>
<evidence type="ECO:0000256" key="3">
    <source>
        <dbReference type="ARBA" id="ARBA00022787"/>
    </source>
</evidence>
<dbReference type="Proteomes" id="UP000785200">
    <property type="component" value="Unassembled WGS sequence"/>
</dbReference>
<organism evidence="8 9">
    <name type="scientific">Hyphodiscus hymeniophilus</name>
    <dbReference type="NCBI Taxonomy" id="353542"/>
    <lineage>
        <taxon>Eukaryota</taxon>
        <taxon>Fungi</taxon>
        <taxon>Dikarya</taxon>
        <taxon>Ascomycota</taxon>
        <taxon>Pezizomycotina</taxon>
        <taxon>Leotiomycetes</taxon>
        <taxon>Helotiales</taxon>
        <taxon>Hyphodiscaceae</taxon>
        <taxon>Hyphodiscus</taxon>
    </lineage>
</organism>
<dbReference type="CDD" id="cd03078">
    <property type="entry name" value="GST_N_Metaxin1_like"/>
    <property type="match status" value="1"/>
</dbReference>
<evidence type="ECO:0000256" key="1">
    <source>
        <dbReference type="ARBA" id="ARBA00004294"/>
    </source>
</evidence>
<evidence type="ECO:0000256" key="2">
    <source>
        <dbReference type="ARBA" id="ARBA00022448"/>
    </source>
</evidence>
<evidence type="ECO:0000313" key="9">
    <source>
        <dbReference type="Proteomes" id="UP000785200"/>
    </source>
</evidence>
<keyword evidence="4" id="KW-0653">Protein transport</keyword>
<keyword evidence="5" id="KW-0496">Mitochondrion</keyword>
<accession>A0A9P6VCD8</accession>
<reference evidence="8" key="1">
    <citation type="submission" date="2019-07" db="EMBL/GenBank/DDBJ databases">
        <title>Hyphodiscus hymeniophilus genome sequencing and assembly.</title>
        <authorList>
            <person name="Kramer G."/>
            <person name="Nodwell J."/>
        </authorList>
    </citation>
    <scope>NUCLEOTIDE SEQUENCE</scope>
    <source>
        <strain evidence="8">ATCC 34498</strain>
    </source>
</reference>
<dbReference type="EMBL" id="VNKQ01000018">
    <property type="protein sequence ID" value="KAG0645512.1"/>
    <property type="molecule type" value="Genomic_DNA"/>
</dbReference>
<evidence type="ECO:0000259" key="7">
    <source>
        <dbReference type="Pfam" id="PF10568"/>
    </source>
</evidence>
<feature type="domain" description="Mitochondrial outer membrane transport complex Sam37/metaxin N-terminal" evidence="7">
    <location>
        <begin position="21"/>
        <end position="162"/>
    </location>
</feature>
<dbReference type="AlphaFoldDB" id="A0A9P6VCD8"/>
<keyword evidence="9" id="KW-1185">Reference proteome</keyword>
<keyword evidence="6" id="KW-0472">Membrane</keyword>
<dbReference type="GO" id="GO:0001401">
    <property type="term" value="C:SAM complex"/>
    <property type="evidence" value="ECO:0007669"/>
    <property type="project" value="InterPro"/>
</dbReference>
<keyword evidence="3" id="KW-1000">Mitochondrion outer membrane</keyword>
<evidence type="ECO:0000256" key="5">
    <source>
        <dbReference type="ARBA" id="ARBA00023128"/>
    </source>
</evidence>
<dbReference type="GO" id="GO:0007005">
    <property type="term" value="P:mitochondrion organization"/>
    <property type="evidence" value="ECO:0007669"/>
    <property type="project" value="TreeGrafter"/>
</dbReference>
<comment type="caution">
    <text evidence="8">The sequence shown here is derived from an EMBL/GenBank/DDBJ whole genome shotgun (WGS) entry which is preliminary data.</text>
</comment>
<dbReference type="OrthoDB" id="5835136at2759"/>
<dbReference type="InterPro" id="IPR019564">
    <property type="entry name" value="Sam37/metaxin_N"/>
</dbReference>
<name>A0A9P6VCD8_9HELO</name>
<comment type="subcellular location">
    <subcellularLocation>
        <location evidence="1">Mitochondrion outer membrane</location>
    </subcellularLocation>
</comment>
<evidence type="ECO:0000256" key="6">
    <source>
        <dbReference type="ARBA" id="ARBA00023136"/>
    </source>
</evidence>
<dbReference type="PANTHER" id="PTHR12289">
    <property type="entry name" value="METAXIN RELATED"/>
    <property type="match status" value="1"/>
</dbReference>
<sequence>MPLELHVWGPAFSLPSIDAHCLAAIAYLQQAVPRGEWQLIASSDPALIRILPLHVFTINPVADELPALRNGDIWIGGFRNIFHYIAQYSAGEWVLDAGLPEQESADCIASLPRFSSFIESHGQPLLDLSLYVSSQNYIEITRPIYNTIQPFPLPYLTPPSVRAAAKARTAHLGLSSLDIDTDDTTQSSKDSVIPQSLRRPRNTVSSLLASSPEANAQIRLDALATDFFEPLQKLRRGKRFLVSDEQISSLDCLALGYLSLMLIPELPQPWLVKTMRKKFPDLCSWTNEWRREVFGPDIRAEDALSPKEKARSHLPWKAPANNDAMGIGGMFLSSIADSIPIFGQLRRNTRMQQHGGKTPEEDHSSSWHTFGILGGILAGVGLVAGYMFHQGMISLPGPEEPEKQRGGLGDLGEAGDMLSMYANRKGNEWVTGRSNSGGRGRTGWCEE</sequence>
<dbReference type="GO" id="GO:0015031">
    <property type="term" value="P:protein transport"/>
    <property type="evidence" value="ECO:0007669"/>
    <property type="project" value="UniProtKB-KW"/>
</dbReference>
<dbReference type="InterPro" id="IPR050931">
    <property type="entry name" value="Mito_Protein_Transport_Metaxin"/>
</dbReference>
<gene>
    <name evidence="8" type="ORF">D0Z07_8755</name>
</gene>
<protein>
    <submittedName>
        <fullName evidence="8">Outer membrane import complex 1</fullName>
    </submittedName>
</protein>
<evidence type="ECO:0000313" key="8">
    <source>
        <dbReference type="EMBL" id="KAG0645512.1"/>
    </source>
</evidence>